<gene>
    <name evidence="2" type="ORF">HXX08_13050</name>
    <name evidence="3" type="ORF">OZ401_004735</name>
</gene>
<feature type="transmembrane region" description="Helical" evidence="1">
    <location>
        <begin position="310"/>
        <end position="332"/>
    </location>
</feature>
<feature type="transmembrane region" description="Helical" evidence="1">
    <location>
        <begin position="690"/>
        <end position="708"/>
    </location>
</feature>
<dbReference type="RefSeq" id="WP_341472094.1">
    <property type="nucleotide sequence ID" value="NZ_CP128401.1"/>
</dbReference>
<feature type="transmembrane region" description="Helical" evidence="1">
    <location>
        <begin position="51"/>
        <end position="69"/>
    </location>
</feature>
<feature type="transmembrane region" description="Helical" evidence="1">
    <location>
        <begin position="518"/>
        <end position="534"/>
    </location>
</feature>
<sequence>MLNRFSKATNPSILKAMAEPDTNIPSSYPPRYNPRPGNIFNKAQRTIINRYSLILLFLSIFAFSIAYQVRPTIFVNLGGGYDLPYLDNFAGEVRPNKITNQTEDTTDTPRGEIPVTTNDPGIVFSAAGKPLPEPIKDDYRWTKPRSIVLLPGVGAYPGNLTLYAAASPLYPHGQKVAVLLNGQDFTTFEVKPGVPQRFEYKYEATRFQGGNMAVELRVTPIGTTDPNIYSDSKSYYRDGMKLYGLWLEPEGGNIALPDPKTTVLLTVASMFFFWLLAYSGVKHSIAFGISTVFVLTLAIVLAIWRLELAIFTTRLTLVLVATGLALLVFDLLLPRLFQRWNLPLPGYVWTTLLIIFVAGMVLRGGGTLYPQTLIIDQRWHLNVINRILDEPGGIAYEYSNKSDSLVPGQWNSSAIIPYSPFTHFYLAPFAALPIEREVTVNLISIFLDSSRVFIIYALGVALGATINGALAGAALYLILPSTYLLNSWGNWPTTISLWLAVLYLTVALVNYERLKRPRIWIGLTLLLIITNLAYSVTMIFMGMVLYGWATGLFFFSGRKDKQARENGKLLFLSATVAAIGAVAIYYWQFIGDIIPTLNSFGQDFNQGKGLGLGERSFFEYLSVYLGNLSTTYGVIAVLVLGLIGAISLSKMGKGMTSKAARYWFVWVMVANYLLWSIAQWKIDMVDKQVWFIAPLALALSGQVIVSIWSNLETIVRIGNQTVWKLVGKITVSALIIWMSYSAFSLWIYRIFFARH</sequence>
<keyword evidence="1" id="KW-0472">Membrane</keyword>
<organism evidence="2 4">
    <name type="scientific">Candidatus Chlorohelix allophototropha</name>
    <dbReference type="NCBI Taxonomy" id="3003348"/>
    <lineage>
        <taxon>Bacteria</taxon>
        <taxon>Bacillati</taxon>
        <taxon>Chloroflexota</taxon>
        <taxon>Chloroflexia</taxon>
        <taxon>Candidatus Chloroheliales</taxon>
        <taxon>Candidatus Chloroheliaceae</taxon>
        <taxon>Candidatus Chlorohelix</taxon>
    </lineage>
</organism>
<feature type="transmembrane region" description="Helical" evidence="1">
    <location>
        <begin position="630"/>
        <end position="648"/>
    </location>
</feature>
<feature type="transmembrane region" description="Helical" evidence="1">
    <location>
        <begin position="285"/>
        <end position="304"/>
    </location>
</feature>
<evidence type="ECO:0000313" key="3">
    <source>
        <dbReference type="EMBL" id="WJW70217.1"/>
    </source>
</evidence>
<keyword evidence="3" id="KW-0614">Plasmid</keyword>
<feature type="transmembrane region" description="Helical" evidence="1">
    <location>
        <begin position="660"/>
        <end position="678"/>
    </location>
</feature>
<geneLocation type="plasmid" evidence="3 5">
    <name>unnamed1</name>
</geneLocation>
<feature type="transmembrane region" description="Helical" evidence="1">
    <location>
        <begin position="569"/>
        <end position="587"/>
    </location>
</feature>
<protein>
    <submittedName>
        <fullName evidence="2">Uncharacterized protein</fullName>
    </submittedName>
</protein>
<dbReference type="Proteomes" id="UP000521676">
    <property type="component" value="Unassembled WGS sequence"/>
</dbReference>
<reference evidence="2 4" key="1">
    <citation type="submission" date="2020-06" db="EMBL/GenBank/DDBJ databases">
        <title>Anoxygenic phototrophic Chloroflexota member uses a Type I reaction center.</title>
        <authorList>
            <person name="Tsuji J.M."/>
            <person name="Shaw N.A."/>
            <person name="Nagashima S."/>
            <person name="Venkiteswaran J."/>
            <person name="Schiff S.L."/>
            <person name="Hanada S."/>
            <person name="Tank M."/>
            <person name="Neufeld J.D."/>
        </authorList>
    </citation>
    <scope>NUCLEOTIDE SEQUENCE [LARGE SCALE GENOMIC DNA]</scope>
    <source>
        <strain evidence="2">L227-S17</strain>
    </source>
</reference>
<accession>A0A8T7M3Y3</accession>
<dbReference type="AlphaFoldDB" id="A0A8T7M3Y3"/>
<name>A0A8T7M3Y3_9CHLR</name>
<feature type="transmembrane region" description="Helical" evidence="1">
    <location>
        <begin position="540"/>
        <end position="557"/>
    </location>
</feature>
<evidence type="ECO:0000313" key="5">
    <source>
        <dbReference type="Proteomes" id="UP001431572"/>
    </source>
</evidence>
<feature type="transmembrane region" description="Helical" evidence="1">
    <location>
        <begin position="344"/>
        <end position="362"/>
    </location>
</feature>
<feature type="transmembrane region" description="Helical" evidence="1">
    <location>
        <begin position="453"/>
        <end position="479"/>
    </location>
</feature>
<evidence type="ECO:0000313" key="2">
    <source>
        <dbReference type="EMBL" id="NWJ46797.1"/>
    </source>
</evidence>
<evidence type="ECO:0000256" key="1">
    <source>
        <dbReference type="SAM" id="Phobius"/>
    </source>
</evidence>
<evidence type="ECO:0000313" key="4">
    <source>
        <dbReference type="Proteomes" id="UP000521676"/>
    </source>
</evidence>
<dbReference type="Proteomes" id="UP001431572">
    <property type="component" value="Plasmid unnamed1"/>
</dbReference>
<dbReference type="EMBL" id="JACATZ010000001">
    <property type="protein sequence ID" value="NWJ46797.1"/>
    <property type="molecule type" value="Genomic_DNA"/>
</dbReference>
<feature type="transmembrane region" description="Helical" evidence="1">
    <location>
        <begin position="491"/>
        <end position="511"/>
    </location>
</feature>
<reference evidence="3" key="2">
    <citation type="journal article" date="2024" name="Nature">
        <title>Anoxygenic phototroph of the Chloroflexota uses a type I reaction centre.</title>
        <authorList>
            <person name="Tsuji J.M."/>
            <person name="Shaw N.A."/>
            <person name="Nagashima S."/>
            <person name="Venkiteswaran J.J."/>
            <person name="Schiff S.L."/>
            <person name="Watanabe T."/>
            <person name="Fukui M."/>
            <person name="Hanada S."/>
            <person name="Tank M."/>
            <person name="Neufeld J.D."/>
        </authorList>
    </citation>
    <scope>NUCLEOTIDE SEQUENCE</scope>
    <source>
        <strain evidence="3">L227-S17</strain>
        <plasmid evidence="3 5">unnamed1</plasmid>
    </source>
</reference>
<keyword evidence="1" id="KW-1133">Transmembrane helix</keyword>
<feature type="transmembrane region" description="Helical" evidence="1">
    <location>
        <begin position="729"/>
        <end position="751"/>
    </location>
</feature>
<feature type="transmembrane region" description="Helical" evidence="1">
    <location>
        <begin position="261"/>
        <end position="278"/>
    </location>
</feature>
<keyword evidence="1" id="KW-0812">Transmembrane</keyword>
<keyword evidence="5" id="KW-1185">Reference proteome</keyword>
<dbReference type="EMBL" id="CP128401">
    <property type="protein sequence ID" value="WJW70217.1"/>
    <property type="molecule type" value="Genomic_DNA"/>
</dbReference>
<proteinExistence type="predicted"/>